<dbReference type="InterPro" id="IPR004841">
    <property type="entry name" value="AA-permease/SLC12A_dom"/>
</dbReference>
<evidence type="ECO:0000256" key="7">
    <source>
        <dbReference type="SAM" id="MobiDB-lite"/>
    </source>
</evidence>
<feature type="region of interest" description="Disordered" evidence="7">
    <location>
        <begin position="1"/>
        <end position="49"/>
    </location>
</feature>
<evidence type="ECO:0000256" key="5">
    <source>
        <dbReference type="ARBA" id="ARBA00022989"/>
    </source>
</evidence>
<keyword evidence="5 8" id="KW-1133">Transmembrane helix</keyword>
<feature type="transmembrane region" description="Helical" evidence="8">
    <location>
        <begin position="117"/>
        <end position="140"/>
    </location>
</feature>
<keyword evidence="2" id="KW-0813">Transport</keyword>
<feature type="domain" description="Amino acid permease/ SLC12A" evidence="9">
    <location>
        <begin position="115"/>
        <end position="554"/>
    </location>
</feature>
<feature type="transmembrane region" description="Helical" evidence="8">
    <location>
        <begin position="300"/>
        <end position="321"/>
    </location>
</feature>
<dbReference type="PANTHER" id="PTHR43341">
    <property type="entry name" value="AMINO ACID PERMEASE"/>
    <property type="match status" value="1"/>
</dbReference>
<dbReference type="InterPro" id="IPR004840">
    <property type="entry name" value="Amino_acid_permease_CS"/>
</dbReference>
<keyword evidence="4" id="KW-0029">Amino-acid transport</keyword>
<feature type="transmembrane region" description="Helical" evidence="8">
    <location>
        <begin position="225"/>
        <end position="246"/>
    </location>
</feature>
<feature type="transmembrane region" description="Helical" evidence="8">
    <location>
        <begin position="382"/>
        <end position="407"/>
    </location>
</feature>
<dbReference type="EMBL" id="JAAAUY010001178">
    <property type="protein sequence ID" value="KAF9323977.1"/>
    <property type="molecule type" value="Genomic_DNA"/>
</dbReference>
<dbReference type="Pfam" id="PF00324">
    <property type="entry name" value="AA_permease"/>
    <property type="match status" value="1"/>
</dbReference>
<sequence>MSRFDEESRRPYNGYDDYNDPYHSHDPYSDQFSTNGSTSQGSNTTAVGASRHHNNFNIRTSYNSQSQTLDLPTSPTHKTRDESHEMYEVHRQHQVRNRVLAAEQEGLKRDLRLRHMVMIAISGTIGTGLFLTSGITIATAGPGGALLAYAVIGFWLVFVCQAIGEIATLLPLPGAFNAWGGRVFDEALSFQMSWMYFINWALTIPAELSASAVIISYWLPEGSKFPVWIVPLLIIMCMVMINLAGVKAYGELEYWFSILKILTIVMFVVCGILVDAGVLGGVKYGLDAWTIPGAPFYGGYLGFFTTLVMVGYSYGGTEMVAVTAAESRNPHKHVPRAVNTVLIRISVFYLCSVFLLGSILRYDDPLLLNTSKSAATAPFTIVFLKAGIHAAANFMNAVIFTSVFSAINSDFYIATRTLLSLARNGWAHPAIGWTNSRGVPYVALAIVTACSSLSLLTIFIGSGVVFSWLVSVIGSIIFQSWMLILLLHFRFRYCWRSQGRSVKELPYVSWGYPYGNIMATGVGLVCIIAMFYLSVHNPPKYPGAGASQEALDAYSRERDHFVRVLLGAWFPWVMSAALFFTYKFVKKTKMINAEDADLDTGCFIPSEEDKKAMEVESPFWKKAVKAII</sequence>
<evidence type="ECO:0000313" key="11">
    <source>
        <dbReference type="Proteomes" id="UP000696485"/>
    </source>
</evidence>
<feature type="compositionally biased region" description="Low complexity" evidence="7">
    <location>
        <begin position="33"/>
        <end position="45"/>
    </location>
</feature>
<protein>
    <recommendedName>
        <fullName evidence="9">Amino acid permease/ SLC12A domain-containing protein</fullName>
    </recommendedName>
</protein>
<evidence type="ECO:0000256" key="6">
    <source>
        <dbReference type="ARBA" id="ARBA00023136"/>
    </source>
</evidence>
<keyword evidence="6 8" id="KW-0472">Membrane</keyword>
<keyword evidence="3 8" id="KW-0812">Transmembrane</keyword>
<evidence type="ECO:0000256" key="8">
    <source>
        <dbReference type="SAM" id="Phobius"/>
    </source>
</evidence>
<evidence type="ECO:0000256" key="1">
    <source>
        <dbReference type="ARBA" id="ARBA00004141"/>
    </source>
</evidence>
<feature type="transmembrane region" description="Helical" evidence="8">
    <location>
        <begin position="341"/>
        <end position="362"/>
    </location>
</feature>
<comment type="subcellular location">
    <subcellularLocation>
        <location evidence="1">Membrane</location>
        <topology evidence="1">Multi-pass membrane protein</topology>
    </subcellularLocation>
</comment>
<feature type="transmembrane region" description="Helical" evidence="8">
    <location>
        <begin position="258"/>
        <end position="280"/>
    </location>
</feature>
<evidence type="ECO:0000256" key="2">
    <source>
        <dbReference type="ARBA" id="ARBA00022448"/>
    </source>
</evidence>
<dbReference type="PROSITE" id="PS00218">
    <property type="entry name" value="AMINO_ACID_PERMEASE_1"/>
    <property type="match status" value="1"/>
</dbReference>
<accession>A0A9P5VGZ5</accession>
<dbReference type="GO" id="GO:0015171">
    <property type="term" value="F:amino acid transmembrane transporter activity"/>
    <property type="evidence" value="ECO:0007669"/>
    <property type="project" value="TreeGrafter"/>
</dbReference>
<dbReference type="AlphaFoldDB" id="A0A9P5VGZ5"/>
<name>A0A9P5VGZ5_9FUNG</name>
<evidence type="ECO:0000259" key="9">
    <source>
        <dbReference type="Pfam" id="PF00324"/>
    </source>
</evidence>
<evidence type="ECO:0000256" key="3">
    <source>
        <dbReference type="ARBA" id="ARBA00022692"/>
    </source>
</evidence>
<reference evidence="10" key="1">
    <citation type="journal article" date="2020" name="Fungal Divers.">
        <title>Resolving the Mortierellaceae phylogeny through synthesis of multi-gene phylogenetics and phylogenomics.</title>
        <authorList>
            <person name="Vandepol N."/>
            <person name="Liber J."/>
            <person name="Desiro A."/>
            <person name="Na H."/>
            <person name="Kennedy M."/>
            <person name="Barry K."/>
            <person name="Grigoriev I.V."/>
            <person name="Miller A.N."/>
            <person name="O'Donnell K."/>
            <person name="Stajich J.E."/>
            <person name="Bonito G."/>
        </authorList>
    </citation>
    <scope>NUCLEOTIDE SEQUENCE</scope>
    <source>
        <strain evidence="10">NVP1</strain>
    </source>
</reference>
<dbReference type="GO" id="GO:0016020">
    <property type="term" value="C:membrane"/>
    <property type="evidence" value="ECO:0007669"/>
    <property type="project" value="UniProtKB-SubCell"/>
</dbReference>
<dbReference type="Gene3D" id="1.20.1740.10">
    <property type="entry name" value="Amino acid/polyamine transporter I"/>
    <property type="match status" value="1"/>
</dbReference>
<feature type="transmembrane region" description="Helical" evidence="8">
    <location>
        <begin position="441"/>
        <end position="460"/>
    </location>
</feature>
<feature type="transmembrane region" description="Helical" evidence="8">
    <location>
        <begin position="561"/>
        <end position="582"/>
    </location>
</feature>
<feature type="transmembrane region" description="Helical" evidence="8">
    <location>
        <begin position="193"/>
        <end position="219"/>
    </location>
</feature>
<dbReference type="FunFam" id="1.20.1740.10:FF:000001">
    <property type="entry name" value="Amino acid permease"/>
    <property type="match status" value="1"/>
</dbReference>
<dbReference type="Proteomes" id="UP000696485">
    <property type="component" value="Unassembled WGS sequence"/>
</dbReference>
<feature type="transmembrane region" description="Helical" evidence="8">
    <location>
        <begin position="146"/>
        <end position="172"/>
    </location>
</feature>
<proteinExistence type="predicted"/>
<gene>
    <name evidence="10" type="ORF">BG006_000965</name>
</gene>
<feature type="compositionally biased region" description="Basic and acidic residues" evidence="7">
    <location>
        <begin position="1"/>
        <end position="10"/>
    </location>
</feature>
<dbReference type="InterPro" id="IPR050524">
    <property type="entry name" value="APC_YAT"/>
</dbReference>
<evidence type="ECO:0000313" key="10">
    <source>
        <dbReference type="EMBL" id="KAF9323977.1"/>
    </source>
</evidence>
<comment type="caution">
    <text evidence="10">The sequence shown here is derived from an EMBL/GenBank/DDBJ whole genome shotgun (WGS) entry which is preliminary data.</text>
</comment>
<evidence type="ECO:0000256" key="4">
    <source>
        <dbReference type="ARBA" id="ARBA00022970"/>
    </source>
</evidence>
<keyword evidence="11" id="KW-1185">Reference proteome</keyword>
<feature type="transmembrane region" description="Helical" evidence="8">
    <location>
        <begin position="510"/>
        <end position="533"/>
    </location>
</feature>
<dbReference type="PANTHER" id="PTHR43341:SF1">
    <property type="entry name" value="GENERAL AMINO-ACID PERMEASE GAP1"/>
    <property type="match status" value="1"/>
</dbReference>
<feature type="transmembrane region" description="Helical" evidence="8">
    <location>
        <begin position="466"/>
        <end position="489"/>
    </location>
</feature>
<organism evidence="10 11">
    <name type="scientific">Podila minutissima</name>
    <dbReference type="NCBI Taxonomy" id="64525"/>
    <lineage>
        <taxon>Eukaryota</taxon>
        <taxon>Fungi</taxon>
        <taxon>Fungi incertae sedis</taxon>
        <taxon>Mucoromycota</taxon>
        <taxon>Mortierellomycotina</taxon>
        <taxon>Mortierellomycetes</taxon>
        <taxon>Mortierellales</taxon>
        <taxon>Mortierellaceae</taxon>
        <taxon>Podila</taxon>
    </lineage>
</organism>